<organism evidence="10">
    <name type="scientific">mine drainage metagenome</name>
    <dbReference type="NCBI Taxonomy" id="410659"/>
    <lineage>
        <taxon>unclassified sequences</taxon>
        <taxon>metagenomes</taxon>
        <taxon>ecological metagenomes</taxon>
    </lineage>
</organism>
<comment type="caution">
    <text evidence="10">The sequence shown here is derived from an EMBL/GenBank/DDBJ whole genome shotgun (WGS) entry which is preliminary data.</text>
</comment>
<feature type="non-terminal residue" evidence="10">
    <location>
        <position position="162"/>
    </location>
</feature>
<evidence type="ECO:0000256" key="3">
    <source>
        <dbReference type="ARBA" id="ARBA00022692"/>
    </source>
</evidence>
<keyword evidence="2" id="KW-1003">Cell membrane</keyword>
<keyword evidence="6" id="KW-0811">Translocation</keyword>
<dbReference type="AlphaFoldDB" id="T0Z2Z0"/>
<dbReference type="EMBL" id="AUZY01010462">
    <property type="protein sequence ID" value="EQD38602.1"/>
    <property type="molecule type" value="Genomic_DNA"/>
</dbReference>
<dbReference type="GO" id="GO:0015031">
    <property type="term" value="P:protein transport"/>
    <property type="evidence" value="ECO:0007669"/>
    <property type="project" value="UniProtKB-KW"/>
</dbReference>
<reference evidence="10" key="1">
    <citation type="submission" date="2013-08" db="EMBL/GenBank/DDBJ databases">
        <authorList>
            <person name="Mendez C."/>
            <person name="Richter M."/>
            <person name="Ferrer M."/>
            <person name="Sanchez J."/>
        </authorList>
    </citation>
    <scope>NUCLEOTIDE SEQUENCE</scope>
</reference>
<evidence type="ECO:0000256" key="1">
    <source>
        <dbReference type="ARBA" id="ARBA00022448"/>
    </source>
</evidence>
<dbReference type="Gene3D" id="3.30.1360.200">
    <property type="match status" value="1"/>
</dbReference>
<keyword evidence="4" id="KW-0653">Protein transport</keyword>
<protein>
    <submittedName>
        <fullName evidence="10">Preprotein translocase subunit SecD</fullName>
    </submittedName>
</protein>
<proteinExistence type="predicted"/>
<evidence type="ECO:0000259" key="9">
    <source>
        <dbReference type="Pfam" id="PF22599"/>
    </source>
</evidence>
<gene>
    <name evidence="10" type="ORF">B1B_15730</name>
</gene>
<feature type="domain" description="SecDF P1 head subdomain" evidence="9">
    <location>
        <begin position="2"/>
        <end position="74"/>
    </location>
</feature>
<evidence type="ECO:0000256" key="8">
    <source>
        <dbReference type="SAM" id="Phobius"/>
    </source>
</evidence>
<evidence type="ECO:0000256" key="2">
    <source>
        <dbReference type="ARBA" id="ARBA00022475"/>
    </source>
</evidence>
<dbReference type="GO" id="GO:0005886">
    <property type="term" value="C:plasma membrane"/>
    <property type="evidence" value="ECO:0007669"/>
    <property type="project" value="TreeGrafter"/>
</dbReference>
<evidence type="ECO:0000256" key="7">
    <source>
        <dbReference type="ARBA" id="ARBA00023136"/>
    </source>
</evidence>
<evidence type="ECO:0000256" key="5">
    <source>
        <dbReference type="ARBA" id="ARBA00022989"/>
    </source>
</evidence>
<dbReference type="InterPro" id="IPR054384">
    <property type="entry name" value="SecDF_P1_head"/>
</dbReference>
<dbReference type="PANTHER" id="PTHR30081:SF1">
    <property type="entry name" value="PROTEIN TRANSLOCASE SUBUNIT SECD"/>
    <property type="match status" value="1"/>
</dbReference>
<accession>T0Z2Z0</accession>
<evidence type="ECO:0000256" key="6">
    <source>
        <dbReference type="ARBA" id="ARBA00023010"/>
    </source>
</evidence>
<reference evidence="10" key="2">
    <citation type="journal article" date="2014" name="ISME J.">
        <title>Microbial stratification in low pH oxic and suboxic macroscopic growths along an acid mine drainage.</title>
        <authorList>
            <person name="Mendez-Garcia C."/>
            <person name="Mesa V."/>
            <person name="Sprenger R.R."/>
            <person name="Richter M."/>
            <person name="Diez M.S."/>
            <person name="Solano J."/>
            <person name="Bargiela R."/>
            <person name="Golyshina O.V."/>
            <person name="Manteca A."/>
            <person name="Ramos J.L."/>
            <person name="Gallego J.R."/>
            <person name="Llorente I."/>
            <person name="Martins Dos Santos V.A."/>
            <person name="Jensen O.N."/>
            <person name="Pelaez A.I."/>
            <person name="Sanchez J."/>
            <person name="Ferrer M."/>
        </authorList>
    </citation>
    <scope>NUCLEOTIDE SEQUENCE</scope>
</reference>
<evidence type="ECO:0000313" key="10">
    <source>
        <dbReference type="EMBL" id="EQD38602.1"/>
    </source>
</evidence>
<keyword evidence="5 8" id="KW-1133">Transmembrane helix</keyword>
<keyword evidence="3 8" id="KW-0812">Transmembrane</keyword>
<keyword evidence="7 8" id="KW-0472">Membrane</keyword>
<dbReference type="Pfam" id="PF22599">
    <property type="entry name" value="SecDF_P1_head"/>
    <property type="match status" value="1"/>
</dbReference>
<dbReference type="SUPFAM" id="SSF82866">
    <property type="entry name" value="Multidrug efflux transporter AcrB transmembrane domain"/>
    <property type="match status" value="1"/>
</dbReference>
<keyword evidence="1" id="KW-0813">Transport</keyword>
<evidence type="ECO:0000256" key="4">
    <source>
        <dbReference type="ARBA" id="ARBA00022927"/>
    </source>
</evidence>
<name>T0Z2Z0_9ZZZZ</name>
<sequence>MTSSGSAAWDSVAQANFHAMVGIDLDGVVESAPIIQPGQSAFSSFGGNGQISGNFTEKTAKDLALVLQYGSLPVTLQRLTSETVSPSLGRSSLRAGLIAGIGGLLLVLLYMIAYYRIRGGVVLSGLLLDRGTLVGDRLLLRTHEWAHPRPGRGYRHHRVDRD</sequence>
<dbReference type="InterPro" id="IPR022813">
    <property type="entry name" value="SecD/SecF_arch_bac"/>
</dbReference>
<feature type="transmembrane region" description="Helical" evidence="8">
    <location>
        <begin position="95"/>
        <end position="117"/>
    </location>
</feature>
<dbReference type="PANTHER" id="PTHR30081">
    <property type="entry name" value="PROTEIN-EXPORT MEMBRANE PROTEIN SEC"/>
    <property type="match status" value="1"/>
</dbReference>